<proteinExistence type="predicted"/>
<reference evidence="1" key="2">
    <citation type="submission" date="2023-01" db="EMBL/GenBank/DDBJ databases">
        <authorList>
            <person name="Sun Q."/>
            <person name="Evtushenko L."/>
        </authorList>
    </citation>
    <scope>NUCLEOTIDE SEQUENCE</scope>
    <source>
        <strain evidence="1">VKM Ac-1321</strain>
    </source>
</reference>
<dbReference type="Proteomes" id="UP001143480">
    <property type="component" value="Unassembled WGS sequence"/>
</dbReference>
<sequence length="124" mass="12850">MQAFPGGGQGAGVVIGLPDIHTAEHRVGFCRFGHGGSHPVRVADRQAEPWTPAPAAALWTVIGSTGPYQRSLAPTAGGDNTPQIMTSQGQKVIPPAVGLPTPDHPGEIKKITGLRGRPKAAETY</sequence>
<reference evidence="1" key="1">
    <citation type="journal article" date="2014" name="Int. J. Syst. Evol. Microbiol.">
        <title>Complete genome sequence of Corynebacterium casei LMG S-19264T (=DSM 44701T), isolated from a smear-ripened cheese.</title>
        <authorList>
            <consortium name="US DOE Joint Genome Institute (JGI-PGF)"/>
            <person name="Walter F."/>
            <person name="Albersmeier A."/>
            <person name="Kalinowski J."/>
            <person name="Ruckert C."/>
        </authorList>
    </citation>
    <scope>NUCLEOTIDE SEQUENCE</scope>
    <source>
        <strain evidence="1">VKM Ac-1321</strain>
    </source>
</reference>
<gene>
    <name evidence="1" type="ORF">GCM10017581_068490</name>
</gene>
<keyword evidence="2" id="KW-1185">Reference proteome</keyword>
<dbReference type="EMBL" id="BSFP01000053">
    <property type="protein sequence ID" value="GLL05102.1"/>
    <property type="molecule type" value="Genomic_DNA"/>
</dbReference>
<name>A0A9W6KN64_9ACTN</name>
<accession>A0A9W6KN64</accession>
<evidence type="ECO:0000313" key="2">
    <source>
        <dbReference type="Proteomes" id="UP001143480"/>
    </source>
</evidence>
<comment type="caution">
    <text evidence="1">The sequence shown here is derived from an EMBL/GenBank/DDBJ whole genome shotgun (WGS) entry which is preliminary data.</text>
</comment>
<evidence type="ECO:0000313" key="1">
    <source>
        <dbReference type="EMBL" id="GLL05102.1"/>
    </source>
</evidence>
<organism evidence="1 2">
    <name type="scientific">Dactylosporangium matsuzakiense</name>
    <dbReference type="NCBI Taxonomy" id="53360"/>
    <lineage>
        <taxon>Bacteria</taxon>
        <taxon>Bacillati</taxon>
        <taxon>Actinomycetota</taxon>
        <taxon>Actinomycetes</taxon>
        <taxon>Micromonosporales</taxon>
        <taxon>Micromonosporaceae</taxon>
        <taxon>Dactylosporangium</taxon>
    </lineage>
</organism>
<dbReference type="AlphaFoldDB" id="A0A9W6KN64"/>
<protein>
    <submittedName>
        <fullName evidence="1">Uncharacterized protein</fullName>
    </submittedName>
</protein>